<dbReference type="InterPro" id="IPR022049">
    <property type="entry name" value="FAM69_kinase_dom"/>
</dbReference>
<dbReference type="InterPro" id="IPR000719">
    <property type="entry name" value="Prot_kinase_dom"/>
</dbReference>
<dbReference type="PROSITE" id="PS50011">
    <property type="entry name" value="PROTEIN_KINASE_DOM"/>
    <property type="match status" value="1"/>
</dbReference>
<dbReference type="InterPro" id="IPR042983">
    <property type="entry name" value="PKDCC"/>
</dbReference>
<dbReference type="GO" id="GO:0005524">
    <property type="term" value="F:ATP binding"/>
    <property type="evidence" value="ECO:0007669"/>
    <property type="project" value="InterPro"/>
</dbReference>
<dbReference type="Proteomes" id="UP000694892">
    <property type="component" value="Chromosome 8S"/>
</dbReference>
<dbReference type="EMBL" id="CM004481">
    <property type="protein sequence ID" value="OCT64965.1"/>
    <property type="molecule type" value="Genomic_DNA"/>
</dbReference>
<evidence type="ECO:0000259" key="1">
    <source>
        <dbReference type="PROSITE" id="PS50011"/>
    </source>
</evidence>
<dbReference type="GO" id="GO:0005576">
    <property type="term" value="C:extracellular region"/>
    <property type="evidence" value="ECO:0007669"/>
    <property type="project" value="TreeGrafter"/>
</dbReference>
<evidence type="ECO:0000313" key="3">
    <source>
        <dbReference type="Proteomes" id="UP000694892"/>
    </source>
</evidence>
<accession>A0A974C2X8</accession>
<reference evidence="3" key="1">
    <citation type="journal article" date="2016" name="Nature">
        <title>Genome evolution in the allotetraploid frog Xenopus laevis.</title>
        <authorList>
            <person name="Session A.M."/>
            <person name="Uno Y."/>
            <person name="Kwon T."/>
            <person name="Chapman J.A."/>
            <person name="Toyoda A."/>
            <person name="Takahashi S."/>
            <person name="Fukui A."/>
            <person name="Hikosaka A."/>
            <person name="Suzuki A."/>
            <person name="Kondo M."/>
            <person name="van Heeringen S.J."/>
            <person name="Quigley I."/>
            <person name="Heinz S."/>
            <person name="Ogino H."/>
            <person name="Ochi H."/>
            <person name="Hellsten U."/>
            <person name="Lyons J.B."/>
            <person name="Simakov O."/>
            <person name="Putnam N."/>
            <person name="Stites J."/>
            <person name="Kuroki Y."/>
            <person name="Tanaka T."/>
            <person name="Michiue T."/>
            <person name="Watanabe M."/>
            <person name="Bogdanovic O."/>
            <person name="Lister R."/>
            <person name="Georgiou G."/>
            <person name="Paranjpe S.S."/>
            <person name="van Kruijsbergen I."/>
            <person name="Shu S."/>
            <person name="Carlson J."/>
            <person name="Kinoshita T."/>
            <person name="Ohta Y."/>
            <person name="Mawaribuchi S."/>
            <person name="Jenkins J."/>
            <person name="Grimwood J."/>
            <person name="Schmutz J."/>
            <person name="Mitros T."/>
            <person name="Mozaffari S.V."/>
            <person name="Suzuki Y."/>
            <person name="Haramoto Y."/>
            <person name="Yamamoto T.S."/>
            <person name="Takagi C."/>
            <person name="Heald R."/>
            <person name="Miller K."/>
            <person name="Haudenschild C."/>
            <person name="Kitzman J."/>
            <person name="Nakayama T."/>
            <person name="Izutsu Y."/>
            <person name="Robert J."/>
            <person name="Fortriede J."/>
            <person name="Burns K."/>
            <person name="Lotay V."/>
            <person name="Karimi K."/>
            <person name="Yasuoka Y."/>
            <person name="Dichmann D.S."/>
            <person name="Flajnik M.F."/>
            <person name="Houston D.W."/>
            <person name="Shendure J."/>
            <person name="DuPasquier L."/>
            <person name="Vize P.D."/>
            <person name="Zorn A.M."/>
            <person name="Ito M."/>
            <person name="Marcotte E.M."/>
            <person name="Wallingford J.B."/>
            <person name="Ito Y."/>
            <person name="Asashima M."/>
            <person name="Ueno N."/>
            <person name="Matsuda Y."/>
            <person name="Veenstra G.J."/>
            <person name="Fujiyama A."/>
            <person name="Harland R.M."/>
            <person name="Taira M."/>
            <person name="Rokhsar D.S."/>
        </authorList>
    </citation>
    <scope>NUCLEOTIDE SEQUENCE [LARGE SCALE GENOMIC DNA]</scope>
    <source>
        <strain evidence="3">J</strain>
    </source>
</reference>
<proteinExistence type="predicted"/>
<dbReference type="AlphaFoldDB" id="A0A974C2X8"/>
<dbReference type="SUPFAM" id="SSF56112">
    <property type="entry name" value="Protein kinase-like (PK-like)"/>
    <property type="match status" value="1"/>
</dbReference>
<dbReference type="PANTHER" id="PTHR46448:SF2">
    <property type="entry name" value="PROTEIN KINASE DOMAIN-CONTAINING PROTEIN"/>
    <property type="match status" value="1"/>
</dbReference>
<dbReference type="GO" id="GO:0001501">
    <property type="term" value="P:skeletal system development"/>
    <property type="evidence" value="ECO:0007669"/>
    <property type="project" value="TreeGrafter"/>
</dbReference>
<feature type="domain" description="Protein kinase" evidence="1">
    <location>
        <begin position="89"/>
        <end position="362"/>
    </location>
</feature>
<dbReference type="GO" id="GO:0004715">
    <property type="term" value="F:non-membrane spanning protein tyrosine kinase activity"/>
    <property type="evidence" value="ECO:0007669"/>
    <property type="project" value="InterPro"/>
</dbReference>
<sequence>MKNTIILCGAAVSVLSVFSLLFHRPPSRKSFVRSERQAELHREILESRRDLLLFLSSLLGGSGADELLLPGDIMGRTGTFLGCEDLTYVTGLQYVGSGFTKLVHKGTLRNGKEIALKSVHNEGNDVTRCVRRYGDPAGCRSLATYKLHKEVTLLRTLRHPGVITLHGHCYENSLAPNFRVTAMLELGSPLEMIQLLQTPWEKRFKICLELVNLLHYLANSPMGSIALLDFQPRQFVLVDENLKVTDIDDATMEELECNTDKDCTLEFPSRTFAVRCSRAGRCTGINEKRNLFNAYRFFFTYLLPHAAPPALQPLLLDIMNATGDLSYGINETLEAFQNVLKLYKSGMNHRRRLLYLKDYMLIEGYRLNETNDDFRCWPSYNHRGCALSVHNSEEAAEFCSKNPNCHHFVIGHQRTWTGHIPVPIHLTGFSNLSDRYLCDLGLLHTDLFACTPLRFAFFRSDAGSRRTQLL</sequence>
<gene>
    <name evidence="2" type="ORF">XELAEV_18041206mg</name>
</gene>
<evidence type="ECO:0000313" key="2">
    <source>
        <dbReference type="EMBL" id="OCT64965.1"/>
    </source>
</evidence>
<dbReference type="InterPro" id="IPR011009">
    <property type="entry name" value="Kinase-like_dom_sf"/>
</dbReference>
<protein>
    <recommendedName>
        <fullName evidence="1">Protein kinase domain-containing protein</fullName>
    </recommendedName>
</protein>
<name>A0A974C2X8_XENLA</name>
<dbReference type="Pfam" id="PF12260">
    <property type="entry name" value="PIP49_C"/>
    <property type="match status" value="1"/>
</dbReference>
<dbReference type="OMA" id="GSIRMNK"/>
<dbReference type="PANTHER" id="PTHR46448">
    <property type="entry name" value="PROTEIN KINASE DOMAIN-CONTAINING PROTEIN"/>
    <property type="match status" value="1"/>
</dbReference>
<organism evidence="2 3">
    <name type="scientific">Xenopus laevis</name>
    <name type="common">African clawed frog</name>
    <dbReference type="NCBI Taxonomy" id="8355"/>
    <lineage>
        <taxon>Eukaryota</taxon>
        <taxon>Metazoa</taxon>
        <taxon>Chordata</taxon>
        <taxon>Craniata</taxon>
        <taxon>Vertebrata</taxon>
        <taxon>Euteleostomi</taxon>
        <taxon>Amphibia</taxon>
        <taxon>Batrachia</taxon>
        <taxon>Anura</taxon>
        <taxon>Pipoidea</taxon>
        <taxon>Pipidae</taxon>
        <taxon>Xenopodinae</taxon>
        <taxon>Xenopus</taxon>
        <taxon>Xenopus</taxon>
    </lineage>
</organism>
<dbReference type="Gene3D" id="1.10.510.10">
    <property type="entry name" value="Transferase(Phosphotransferase) domain 1"/>
    <property type="match status" value="1"/>
</dbReference>